<evidence type="ECO:0000313" key="2">
    <source>
        <dbReference type="EMBL" id="KAJ7005558.1"/>
    </source>
</evidence>
<keyword evidence="3" id="KW-1185">Reference proteome</keyword>
<dbReference type="AlphaFoldDB" id="A0AAD6WAJ5"/>
<reference evidence="2" key="1">
    <citation type="journal article" date="2023" name="Mol. Ecol. Resour.">
        <title>Chromosome-level genome assembly of a triploid poplar Populus alba 'Berolinensis'.</title>
        <authorList>
            <person name="Chen S."/>
            <person name="Yu Y."/>
            <person name="Wang X."/>
            <person name="Wang S."/>
            <person name="Zhang T."/>
            <person name="Zhou Y."/>
            <person name="He R."/>
            <person name="Meng N."/>
            <person name="Wang Y."/>
            <person name="Liu W."/>
            <person name="Liu Z."/>
            <person name="Liu J."/>
            <person name="Guo Q."/>
            <person name="Huang H."/>
            <person name="Sederoff R.R."/>
            <person name="Wang G."/>
            <person name="Qu G."/>
            <person name="Chen S."/>
        </authorList>
    </citation>
    <scope>NUCLEOTIDE SEQUENCE</scope>
    <source>
        <strain evidence="2">SC-2020</strain>
    </source>
</reference>
<keyword evidence="1" id="KW-1133">Transmembrane helix</keyword>
<evidence type="ECO:0000256" key="1">
    <source>
        <dbReference type="SAM" id="Phobius"/>
    </source>
</evidence>
<dbReference type="Proteomes" id="UP001164929">
    <property type="component" value="Chromosome 2"/>
</dbReference>
<keyword evidence="1" id="KW-0812">Transmembrane</keyword>
<organism evidence="2 3">
    <name type="scientific">Populus alba x Populus x berolinensis</name>
    <dbReference type="NCBI Taxonomy" id="444605"/>
    <lineage>
        <taxon>Eukaryota</taxon>
        <taxon>Viridiplantae</taxon>
        <taxon>Streptophyta</taxon>
        <taxon>Embryophyta</taxon>
        <taxon>Tracheophyta</taxon>
        <taxon>Spermatophyta</taxon>
        <taxon>Magnoliopsida</taxon>
        <taxon>eudicotyledons</taxon>
        <taxon>Gunneridae</taxon>
        <taxon>Pentapetalae</taxon>
        <taxon>rosids</taxon>
        <taxon>fabids</taxon>
        <taxon>Malpighiales</taxon>
        <taxon>Salicaceae</taxon>
        <taxon>Saliceae</taxon>
        <taxon>Populus</taxon>
    </lineage>
</organism>
<accession>A0AAD6WAJ5</accession>
<feature type="transmembrane region" description="Helical" evidence="1">
    <location>
        <begin position="12"/>
        <end position="38"/>
    </location>
</feature>
<protein>
    <submittedName>
        <fullName evidence="2">Uncharacterized protein</fullName>
    </submittedName>
</protein>
<comment type="caution">
    <text evidence="2">The sequence shown here is derived from an EMBL/GenBank/DDBJ whole genome shotgun (WGS) entry which is preliminary data.</text>
</comment>
<keyword evidence="1" id="KW-0472">Membrane</keyword>
<dbReference type="EMBL" id="JAQIZT010000002">
    <property type="protein sequence ID" value="KAJ7005558.1"/>
    <property type="molecule type" value="Genomic_DNA"/>
</dbReference>
<gene>
    <name evidence="2" type="ORF">NC653_005009</name>
</gene>
<evidence type="ECO:0000313" key="3">
    <source>
        <dbReference type="Proteomes" id="UP001164929"/>
    </source>
</evidence>
<name>A0AAD6WAJ5_9ROSI</name>
<proteinExistence type="predicted"/>
<sequence>MEYVLTYGGPSLYAFVGISIPLAVVCDSCQCTIVIRFLGVGPSLVQCKS</sequence>